<dbReference type="CDD" id="cd06225">
    <property type="entry name" value="HAMP"/>
    <property type="match status" value="1"/>
</dbReference>
<protein>
    <recommendedName>
        <fullName evidence="3">histidine kinase</fullName>
        <ecNumber evidence="3">2.7.13.3</ecNumber>
    </recommendedName>
</protein>
<keyword evidence="13" id="KW-0472">Membrane</keyword>
<dbReference type="PANTHER" id="PTHR34220">
    <property type="entry name" value="SENSOR HISTIDINE KINASE YPDA"/>
    <property type="match status" value="1"/>
</dbReference>
<evidence type="ECO:0000256" key="2">
    <source>
        <dbReference type="ARBA" id="ARBA00004651"/>
    </source>
</evidence>
<dbReference type="SUPFAM" id="SSF158472">
    <property type="entry name" value="HAMP domain-like"/>
    <property type="match status" value="1"/>
</dbReference>
<dbReference type="Gene3D" id="6.10.340.10">
    <property type="match status" value="1"/>
</dbReference>
<dbReference type="EC" id="2.7.13.3" evidence="3"/>
<dbReference type="GO" id="GO:0005524">
    <property type="term" value="F:ATP binding"/>
    <property type="evidence" value="ECO:0007669"/>
    <property type="project" value="UniProtKB-KW"/>
</dbReference>
<keyword evidence="11" id="KW-1133">Transmembrane helix</keyword>
<dbReference type="PANTHER" id="PTHR34220:SF7">
    <property type="entry name" value="SENSOR HISTIDINE KINASE YPDA"/>
    <property type="match status" value="1"/>
</dbReference>
<keyword evidence="8" id="KW-0547">Nucleotide-binding</keyword>
<reference evidence="16" key="1">
    <citation type="submission" date="2023-03" db="EMBL/GenBank/DDBJ databases">
        <title>Bacterial isolates from washroom surfaces on a university campus.</title>
        <authorList>
            <person name="Holman D.B."/>
            <person name="Gzyl K.E."/>
            <person name="Taheri A.E."/>
        </authorList>
    </citation>
    <scope>NUCLEOTIDE SEQUENCE</scope>
    <source>
        <strain evidence="16">RD03</strain>
    </source>
</reference>
<dbReference type="RefSeq" id="WP_280617007.1">
    <property type="nucleotide sequence ID" value="NZ_JAROYP010000007.1"/>
</dbReference>
<keyword evidence="10" id="KW-0067">ATP-binding</keyword>
<dbReference type="PROSITE" id="PS50885">
    <property type="entry name" value="HAMP"/>
    <property type="match status" value="1"/>
</dbReference>
<dbReference type="InterPro" id="IPR003594">
    <property type="entry name" value="HATPase_dom"/>
</dbReference>
<proteinExistence type="predicted"/>
<dbReference type="InterPro" id="IPR036890">
    <property type="entry name" value="HATPase_C_sf"/>
</dbReference>
<dbReference type="Pfam" id="PF02518">
    <property type="entry name" value="HATPase_c"/>
    <property type="match status" value="1"/>
</dbReference>
<evidence type="ECO:0000256" key="8">
    <source>
        <dbReference type="ARBA" id="ARBA00022741"/>
    </source>
</evidence>
<dbReference type="Pfam" id="PF02743">
    <property type="entry name" value="dCache_1"/>
    <property type="match status" value="1"/>
</dbReference>
<keyword evidence="5" id="KW-0597">Phosphoprotein</keyword>
<dbReference type="EMBL" id="JAROYP010000007">
    <property type="protein sequence ID" value="MDH5161971.1"/>
    <property type="molecule type" value="Genomic_DNA"/>
</dbReference>
<dbReference type="GO" id="GO:0000155">
    <property type="term" value="F:phosphorelay sensor kinase activity"/>
    <property type="evidence" value="ECO:0007669"/>
    <property type="project" value="InterPro"/>
</dbReference>
<dbReference type="SMART" id="SM00304">
    <property type="entry name" value="HAMP"/>
    <property type="match status" value="1"/>
</dbReference>
<evidence type="ECO:0000256" key="5">
    <source>
        <dbReference type="ARBA" id="ARBA00022553"/>
    </source>
</evidence>
<evidence type="ECO:0000259" key="15">
    <source>
        <dbReference type="PROSITE" id="PS50885"/>
    </source>
</evidence>
<evidence type="ECO:0000256" key="4">
    <source>
        <dbReference type="ARBA" id="ARBA00022475"/>
    </source>
</evidence>
<feature type="domain" description="Histidine kinase" evidence="14">
    <location>
        <begin position="491"/>
        <end position="598"/>
    </location>
</feature>
<evidence type="ECO:0000313" key="16">
    <source>
        <dbReference type="EMBL" id="MDH5161971.1"/>
    </source>
</evidence>
<evidence type="ECO:0000259" key="14">
    <source>
        <dbReference type="PROSITE" id="PS50109"/>
    </source>
</evidence>
<sequence length="610" mass="69574">MNYTKLKRMVKRKLLSLPYRSKLILVFSLLILLTASILGSITYYQFAKSSQLRTKEYQLQLADQMNRNLNRYIKEMQIISLSPLYDQDVLNTLKNHQVMKEGASLPPASERVKIWRYISSLIHMRDEIKGIHILANDGTVFSNLDSNTVLLKVFDNKSEWIKEIRQADGGWIILPLHQPNYYINRKENVFSVARLIRDPATQKSLGIIKIDLKQELFKEILSNTQANSFIYIVDKHNRSIYPNNTRKMISDSLLLQIDKGKRDNYTKTIMDGQSYMMVANTSSYSGIKIIMLTPRSEIFSEVNHLQKVLVLVVLLGMIISSLLGVILSKPLVGSIHKLRTSMREVEKGNLSQRVQIESGDEIGELGKGFNHMVNEIDRLVTEVYKTNLREKEAEIRALQSQLNPHFLYNTLESINMLAITQGSLDVSDMVSSLGKLMRYTIDHSSKLVTLGEEISFIHSYVMIQKVRIGEKLQYREEIDPSLLDISIPKLILQPLVENAIIHGISAQRGTIFIRGYRKEQKLYLIVSDNGQGVSSKKLKELYDSINSPVPIASKKYHGIALPNIHERIQLLYGRQYGIQIQSEVNNGFTIQVVLPLINEGGKEVEGSTSH</sequence>
<dbReference type="SUPFAM" id="SSF55874">
    <property type="entry name" value="ATPase domain of HSP90 chaperone/DNA topoisomerase II/histidine kinase"/>
    <property type="match status" value="1"/>
</dbReference>
<dbReference type="InterPro" id="IPR003660">
    <property type="entry name" value="HAMP_dom"/>
</dbReference>
<evidence type="ECO:0000256" key="1">
    <source>
        <dbReference type="ARBA" id="ARBA00000085"/>
    </source>
</evidence>
<evidence type="ECO:0000313" key="17">
    <source>
        <dbReference type="Proteomes" id="UP001159179"/>
    </source>
</evidence>
<dbReference type="InterPro" id="IPR005467">
    <property type="entry name" value="His_kinase_dom"/>
</dbReference>
<organism evidence="16 17">
    <name type="scientific">Heyndrickxia oleronia</name>
    <dbReference type="NCBI Taxonomy" id="38875"/>
    <lineage>
        <taxon>Bacteria</taxon>
        <taxon>Bacillati</taxon>
        <taxon>Bacillota</taxon>
        <taxon>Bacilli</taxon>
        <taxon>Bacillales</taxon>
        <taxon>Bacillaceae</taxon>
        <taxon>Heyndrickxia</taxon>
    </lineage>
</organism>
<dbReference type="Pfam" id="PF06580">
    <property type="entry name" value="His_kinase"/>
    <property type="match status" value="1"/>
</dbReference>
<evidence type="ECO:0000256" key="3">
    <source>
        <dbReference type="ARBA" id="ARBA00012438"/>
    </source>
</evidence>
<dbReference type="GO" id="GO:0005886">
    <property type="term" value="C:plasma membrane"/>
    <property type="evidence" value="ECO:0007669"/>
    <property type="project" value="UniProtKB-SubCell"/>
</dbReference>
<keyword evidence="12" id="KW-0902">Two-component regulatory system</keyword>
<dbReference type="Proteomes" id="UP001159179">
    <property type="component" value="Unassembled WGS sequence"/>
</dbReference>
<dbReference type="Gene3D" id="3.30.565.10">
    <property type="entry name" value="Histidine kinase-like ATPase, C-terminal domain"/>
    <property type="match status" value="1"/>
</dbReference>
<accession>A0AAW6SZ58</accession>
<evidence type="ECO:0000256" key="9">
    <source>
        <dbReference type="ARBA" id="ARBA00022777"/>
    </source>
</evidence>
<comment type="catalytic activity">
    <reaction evidence="1">
        <text>ATP + protein L-histidine = ADP + protein N-phospho-L-histidine.</text>
        <dbReference type="EC" id="2.7.13.3"/>
    </reaction>
</comment>
<dbReference type="InterPro" id="IPR033479">
    <property type="entry name" value="dCache_1"/>
</dbReference>
<evidence type="ECO:0000256" key="11">
    <source>
        <dbReference type="ARBA" id="ARBA00022989"/>
    </source>
</evidence>
<comment type="subcellular location">
    <subcellularLocation>
        <location evidence="2">Cell membrane</location>
        <topology evidence="2">Multi-pass membrane protein</topology>
    </subcellularLocation>
</comment>
<evidence type="ECO:0000256" key="6">
    <source>
        <dbReference type="ARBA" id="ARBA00022679"/>
    </source>
</evidence>
<name>A0AAW6SZ58_9BACI</name>
<dbReference type="InterPro" id="IPR010559">
    <property type="entry name" value="Sig_transdc_His_kin_internal"/>
</dbReference>
<feature type="domain" description="HAMP" evidence="15">
    <location>
        <begin position="329"/>
        <end position="381"/>
    </location>
</feature>
<dbReference type="InterPro" id="IPR050640">
    <property type="entry name" value="Bact_2-comp_sensor_kinase"/>
</dbReference>
<keyword evidence="9 16" id="KW-0418">Kinase</keyword>
<evidence type="ECO:0000256" key="10">
    <source>
        <dbReference type="ARBA" id="ARBA00022840"/>
    </source>
</evidence>
<gene>
    <name evidence="16" type="ORF">P5X88_13565</name>
</gene>
<keyword evidence="4" id="KW-1003">Cell membrane</keyword>
<evidence type="ECO:0000256" key="7">
    <source>
        <dbReference type="ARBA" id="ARBA00022692"/>
    </source>
</evidence>
<keyword evidence="6" id="KW-0808">Transferase</keyword>
<dbReference type="Pfam" id="PF00672">
    <property type="entry name" value="HAMP"/>
    <property type="match status" value="1"/>
</dbReference>
<dbReference type="AlphaFoldDB" id="A0AAW6SZ58"/>
<comment type="caution">
    <text evidence="16">The sequence shown here is derived from an EMBL/GenBank/DDBJ whole genome shotgun (WGS) entry which is preliminary data.</text>
</comment>
<dbReference type="PROSITE" id="PS50109">
    <property type="entry name" value="HIS_KIN"/>
    <property type="match status" value="1"/>
</dbReference>
<evidence type="ECO:0000256" key="13">
    <source>
        <dbReference type="ARBA" id="ARBA00023136"/>
    </source>
</evidence>
<evidence type="ECO:0000256" key="12">
    <source>
        <dbReference type="ARBA" id="ARBA00023012"/>
    </source>
</evidence>
<keyword evidence="7" id="KW-0812">Transmembrane</keyword>